<evidence type="ECO:0000313" key="11">
    <source>
        <dbReference type="EMBL" id="HIP91437.1"/>
    </source>
</evidence>
<dbReference type="Proteomes" id="UP000643554">
    <property type="component" value="Unassembled WGS sequence"/>
</dbReference>
<dbReference type="SMART" id="SM00659">
    <property type="entry name" value="RPOLCX"/>
    <property type="match status" value="1"/>
</dbReference>
<dbReference type="GO" id="GO:0180022">
    <property type="term" value="C:RQC-trigger complex"/>
    <property type="evidence" value="ECO:0007669"/>
    <property type="project" value="InterPro"/>
</dbReference>
<evidence type="ECO:0000256" key="3">
    <source>
        <dbReference type="ARBA" id="ARBA00022679"/>
    </source>
</evidence>
<dbReference type="InterPro" id="IPR023464">
    <property type="entry name" value="Rpo12"/>
</dbReference>
<dbReference type="GO" id="GO:0072344">
    <property type="term" value="P:rescue of stalled ribosome"/>
    <property type="evidence" value="ECO:0007669"/>
    <property type="project" value="InterPro"/>
</dbReference>
<dbReference type="EC" id="2.7.7.6" evidence="8"/>
<dbReference type="GO" id="GO:0006351">
    <property type="term" value="P:DNA-templated transcription"/>
    <property type="evidence" value="ECO:0007669"/>
    <property type="project" value="UniProtKB-UniRule"/>
</dbReference>
<feature type="binding site" evidence="8">
    <location>
        <position position="9"/>
    </location>
    <ligand>
        <name>Zn(2+)</name>
        <dbReference type="ChEBI" id="CHEBI:29105"/>
    </ligand>
</feature>
<evidence type="ECO:0000256" key="6">
    <source>
        <dbReference type="ARBA" id="ARBA00022833"/>
    </source>
</evidence>
<evidence type="ECO:0000313" key="12">
    <source>
        <dbReference type="Proteomes" id="UP000618343"/>
    </source>
</evidence>
<reference evidence="11" key="1">
    <citation type="journal article" date="2020" name="ISME J.">
        <title>Gammaproteobacteria mediating utilization of methyl-, sulfur- and petroleum organic compounds in deep ocean hydrothermal plumes.</title>
        <authorList>
            <person name="Zhou Z."/>
            <person name="Liu Y."/>
            <person name="Pan J."/>
            <person name="Cron B.R."/>
            <person name="Toner B.M."/>
            <person name="Anantharaman K."/>
            <person name="Breier J.A."/>
            <person name="Dick G.J."/>
            <person name="Li M."/>
        </authorList>
    </citation>
    <scope>NUCLEOTIDE SEQUENCE</scope>
    <source>
        <strain evidence="10">SZUA-1453</strain>
        <strain evidence="11">SZUA-1471</strain>
    </source>
</reference>
<evidence type="ECO:0000256" key="5">
    <source>
        <dbReference type="ARBA" id="ARBA00022723"/>
    </source>
</evidence>
<dbReference type="EMBL" id="DQUO01000046">
    <property type="protein sequence ID" value="HIP91437.1"/>
    <property type="molecule type" value="Genomic_DNA"/>
</dbReference>
<keyword evidence="6 8" id="KW-0862">Zinc</keyword>
<comment type="function">
    <text evidence="8">DNA-dependent RNA polymerase (RNAP) catalyzes the transcription of DNA into RNA using the four ribonucleoside triphosphates as substrates.</text>
</comment>
<evidence type="ECO:0000259" key="9">
    <source>
        <dbReference type="Pfam" id="PF06221"/>
    </source>
</evidence>
<gene>
    <name evidence="8" type="primary">rpo12</name>
    <name evidence="8" type="synonym">rpoP</name>
    <name evidence="10" type="ORF">EYH15_02120</name>
    <name evidence="11" type="ORF">EYH21_03975</name>
</gene>
<dbReference type="GO" id="GO:0003677">
    <property type="term" value="F:DNA binding"/>
    <property type="evidence" value="ECO:0007669"/>
    <property type="project" value="InterPro"/>
</dbReference>
<evidence type="ECO:0000256" key="4">
    <source>
        <dbReference type="ARBA" id="ARBA00022695"/>
    </source>
</evidence>
<comment type="caution">
    <text evidence="11">The sequence shown here is derived from an EMBL/GenBank/DDBJ whole genome shotgun (WGS) entry which is preliminary data.</text>
</comment>
<accession>A0A832ZKZ6</accession>
<dbReference type="InterPro" id="IPR029040">
    <property type="entry name" value="RPABC4/Spt4"/>
</dbReference>
<comment type="subcellular location">
    <subcellularLocation>
        <location evidence="8">Cytoplasm</location>
    </subcellularLocation>
</comment>
<dbReference type="InterPro" id="IPR009349">
    <property type="entry name" value="TRIP4/RQT4_C2HC5_Znf"/>
</dbReference>
<keyword evidence="4 8" id="KW-0548">Nucleotidyltransferase</keyword>
<comment type="subunit">
    <text evidence="8">Part of the RNA polymerase complex.</text>
</comment>
<dbReference type="NCBIfam" id="NF001608">
    <property type="entry name" value="PRK00398.1-6"/>
    <property type="match status" value="1"/>
</dbReference>
<dbReference type="GO" id="GO:0005737">
    <property type="term" value="C:cytoplasm"/>
    <property type="evidence" value="ECO:0007669"/>
    <property type="project" value="UniProtKB-SubCell"/>
</dbReference>
<keyword evidence="3 8" id="KW-0808">Transferase</keyword>
<proteinExistence type="inferred from homology"/>
<evidence type="ECO:0000256" key="1">
    <source>
        <dbReference type="ARBA" id="ARBA00022478"/>
    </source>
</evidence>
<evidence type="ECO:0000256" key="7">
    <source>
        <dbReference type="ARBA" id="ARBA00023163"/>
    </source>
</evidence>
<protein>
    <recommendedName>
        <fullName evidence="8">DNA-directed RNA polymerase subunit Rpo12</fullName>
        <ecNumber evidence="8">2.7.7.6</ecNumber>
    </recommendedName>
    <alternativeName>
        <fullName evidence="8">DNA-directed RNA polymerase subunit P</fullName>
    </alternativeName>
</protein>
<dbReference type="Gene3D" id="2.20.28.30">
    <property type="entry name" value="RNA polymerase ii, chain L"/>
    <property type="match status" value="1"/>
</dbReference>
<dbReference type="InterPro" id="IPR006591">
    <property type="entry name" value="RNAP_P/RPABC4"/>
</dbReference>
<feature type="binding site" evidence="8">
    <location>
        <position position="27"/>
    </location>
    <ligand>
        <name>Zn(2+)</name>
        <dbReference type="ChEBI" id="CHEBI:29105"/>
    </ligand>
</feature>
<dbReference type="Pfam" id="PF06221">
    <property type="entry name" value="zf-C2HC5"/>
    <property type="match status" value="1"/>
</dbReference>
<dbReference type="HAMAP" id="MF_00615">
    <property type="entry name" value="RNApol_arch_Rpo12"/>
    <property type="match status" value="1"/>
</dbReference>
<comment type="similarity">
    <text evidence="8">Belongs to the archaeal Rpo12/eukaryotic RPC10 RNA polymerase subunit family.</text>
</comment>
<dbReference type="AlphaFoldDB" id="A0A832ZKZ6"/>
<dbReference type="SUPFAM" id="SSF63393">
    <property type="entry name" value="RNA polymerase subunits"/>
    <property type="match status" value="1"/>
</dbReference>
<dbReference type="EMBL" id="DQUI01000036">
    <property type="protein sequence ID" value="HIP84272.1"/>
    <property type="molecule type" value="Genomic_DNA"/>
</dbReference>
<dbReference type="GO" id="GO:0008270">
    <property type="term" value="F:zinc ion binding"/>
    <property type="evidence" value="ECO:0007669"/>
    <property type="project" value="UniProtKB-UniRule"/>
</dbReference>
<comment type="cofactor">
    <cofactor evidence="8">
        <name>Zn(2+)</name>
        <dbReference type="ChEBI" id="CHEBI:29105"/>
    </cofactor>
    <text evidence="8">Binds 1 zinc ion.</text>
</comment>
<name>A0A832ZKZ6_9EURY</name>
<keyword evidence="7 8" id="KW-0804">Transcription</keyword>
<dbReference type="Proteomes" id="UP000618343">
    <property type="component" value="Unassembled WGS sequence"/>
</dbReference>
<evidence type="ECO:0000256" key="2">
    <source>
        <dbReference type="ARBA" id="ARBA00022490"/>
    </source>
</evidence>
<organism evidence="11 12">
    <name type="scientific">Methanothermococcus okinawensis</name>
    <dbReference type="NCBI Taxonomy" id="155863"/>
    <lineage>
        <taxon>Archaea</taxon>
        <taxon>Methanobacteriati</taxon>
        <taxon>Methanobacteriota</taxon>
        <taxon>Methanomada group</taxon>
        <taxon>Methanococci</taxon>
        <taxon>Methanococcales</taxon>
        <taxon>Methanococcaceae</taxon>
        <taxon>Methanothermococcus</taxon>
    </lineage>
</organism>
<keyword evidence="1 8" id="KW-0240">DNA-directed RNA polymerase</keyword>
<keyword evidence="2 8" id="KW-0963">Cytoplasm</keyword>
<keyword evidence="5 8" id="KW-0479">Metal-binding</keyword>
<feature type="binding site" evidence="8">
    <location>
        <position position="24"/>
    </location>
    <ligand>
        <name>Zn(2+)</name>
        <dbReference type="ChEBI" id="CHEBI:29105"/>
    </ligand>
</feature>
<evidence type="ECO:0000256" key="8">
    <source>
        <dbReference type="HAMAP-Rule" id="MF_00615"/>
    </source>
</evidence>
<evidence type="ECO:0000313" key="10">
    <source>
        <dbReference type="EMBL" id="HIP84272.1"/>
    </source>
</evidence>
<sequence>MAEYRCLNCGKIIPASELNLKAKCPYCSHKILVKVRPKVVKKVIAR</sequence>
<dbReference type="GO" id="GO:0000428">
    <property type="term" value="C:DNA-directed RNA polymerase complex"/>
    <property type="evidence" value="ECO:0007669"/>
    <property type="project" value="UniProtKB-KW"/>
</dbReference>
<comment type="catalytic activity">
    <reaction evidence="8">
        <text>RNA(n) + a ribonucleoside 5'-triphosphate = RNA(n+1) + diphosphate</text>
        <dbReference type="Rhea" id="RHEA:21248"/>
        <dbReference type="Rhea" id="RHEA-COMP:14527"/>
        <dbReference type="Rhea" id="RHEA-COMP:17342"/>
        <dbReference type="ChEBI" id="CHEBI:33019"/>
        <dbReference type="ChEBI" id="CHEBI:61557"/>
        <dbReference type="ChEBI" id="CHEBI:140395"/>
        <dbReference type="EC" id="2.7.7.6"/>
    </reaction>
</comment>
<dbReference type="GO" id="GO:0003899">
    <property type="term" value="F:DNA-directed RNA polymerase activity"/>
    <property type="evidence" value="ECO:0007669"/>
    <property type="project" value="UniProtKB-UniRule"/>
</dbReference>
<feature type="domain" description="TRIP4/RQT4 C2HC5-type zinc finger" evidence="9">
    <location>
        <begin position="5"/>
        <end position="34"/>
    </location>
</feature>